<keyword evidence="3" id="KW-1185">Reference proteome</keyword>
<keyword evidence="1" id="KW-0472">Membrane</keyword>
<gene>
    <name evidence="2" type="ORF">EV420DRAFT_1569301</name>
</gene>
<name>A0AA39JUU1_ARMTA</name>
<dbReference type="AlphaFoldDB" id="A0AA39JUU1"/>
<comment type="caution">
    <text evidence="2">The sequence shown here is derived from an EMBL/GenBank/DDBJ whole genome shotgun (WGS) entry which is preliminary data.</text>
</comment>
<dbReference type="Proteomes" id="UP001175211">
    <property type="component" value="Unassembled WGS sequence"/>
</dbReference>
<dbReference type="EMBL" id="JAUEPS010000045">
    <property type="protein sequence ID" value="KAK0446998.1"/>
    <property type="molecule type" value="Genomic_DNA"/>
</dbReference>
<feature type="transmembrane region" description="Helical" evidence="1">
    <location>
        <begin position="37"/>
        <end position="54"/>
    </location>
</feature>
<evidence type="ECO:0000256" key="1">
    <source>
        <dbReference type="SAM" id="Phobius"/>
    </source>
</evidence>
<keyword evidence="1" id="KW-0812">Transmembrane</keyword>
<keyword evidence="1" id="KW-1133">Transmembrane helix</keyword>
<sequence length="73" mass="8047">MVFILKKNLPLLSYVCVIFLLTHTAVSIPFRSTPLVSSAMVVYILAAFCVVVLVHRCSEHLSLSVSVNEVGRN</sequence>
<accession>A0AA39JUU1</accession>
<dbReference type="RefSeq" id="XP_060326023.1">
    <property type="nucleotide sequence ID" value="XM_060474219.1"/>
</dbReference>
<dbReference type="GeneID" id="85357767"/>
<protein>
    <submittedName>
        <fullName evidence="2">Uncharacterized protein</fullName>
    </submittedName>
</protein>
<organism evidence="2 3">
    <name type="scientific">Armillaria tabescens</name>
    <name type="common">Ringless honey mushroom</name>
    <name type="synonym">Agaricus tabescens</name>
    <dbReference type="NCBI Taxonomy" id="1929756"/>
    <lineage>
        <taxon>Eukaryota</taxon>
        <taxon>Fungi</taxon>
        <taxon>Dikarya</taxon>
        <taxon>Basidiomycota</taxon>
        <taxon>Agaricomycotina</taxon>
        <taxon>Agaricomycetes</taxon>
        <taxon>Agaricomycetidae</taxon>
        <taxon>Agaricales</taxon>
        <taxon>Marasmiineae</taxon>
        <taxon>Physalacriaceae</taxon>
        <taxon>Desarmillaria</taxon>
    </lineage>
</organism>
<reference evidence="2" key="1">
    <citation type="submission" date="2023-06" db="EMBL/GenBank/DDBJ databases">
        <authorList>
            <consortium name="Lawrence Berkeley National Laboratory"/>
            <person name="Ahrendt S."/>
            <person name="Sahu N."/>
            <person name="Indic B."/>
            <person name="Wong-Bajracharya J."/>
            <person name="Merenyi Z."/>
            <person name="Ke H.-M."/>
            <person name="Monk M."/>
            <person name="Kocsube S."/>
            <person name="Drula E."/>
            <person name="Lipzen A."/>
            <person name="Balint B."/>
            <person name="Henrissat B."/>
            <person name="Andreopoulos B."/>
            <person name="Martin F.M."/>
            <person name="Harder C.B."/>
            <person name="Rigling D."/>
            <person name="Ford K.L."/>
            <person name="Foster G.D."/>
            <person name="Pangilinan J."/>
            <person name="Papanicolaou A."/>
            <person name="Barry K."/>
            <person name="LaButti K."/>
            <person name="Viragh M."/>
            <person name="Koriabine M."/>
            <person name="Yan M."/>
            <person name="Riley R."/>
            <person name="Champramary S."/>
            <person name="Plett K.L."/>
            <person name="Tsai I.J."/>
            <person name="Slot J."/>
            <person name="Sipos G."/>
            <person name="Plett J."/>
            <person name="Nagy L.G."/>
            <person name="Grigoriev I.V."/>
        </authorList>
    </citation>
    <scope>NUCLEOTIDE SEQUENCE</scope>
    <source>
        <strain evidence="2">CCBAS 213</strain>
    </source>
</reference>
<evidence type="ECO:0000313" key="2">
    <source>
        <dbReference type="EMBL" id="KAK0446998.1"/>
    </source>
</evidence>
<evidence type="ECO:0000313" key="3">
    <source>
        <dbReference type="Proteomes" id="UP001175211"/>
    </source>
</evidence>
<proteinExistence type="predicted"/>